<feature type="transmembrane region" description="Helical" evidence="1">
    <location>
        <begin position="12"/>
        <end position="35"/>
    </location>
</feature>
<evidence type="ECO:0000313" key="2">
    <source>
        <dbReference type="EMBL" id="SVA76115.1"/>
    </source>
</evidence>
<protein>
    <submittedName>
        <fullName evidence="2">Uncharacterized protein</fullName>
    </submittedName>
</protein>
<feature type="transmembrane region" description="Helical" evidence="1">
    <location>
        <begin position="47"/>
        <end position="68"/>
    </location>
</feature>
<accession>A0A381YGK3</accession>
<organism evidence="2">
    <name type="scientific">marine metagenome</name>
    <dbReference type="NCBI Taxonomy" id="408172"/>
    <lineage>
        <taxon>unclassified sequences</taxon>
        <taxon>metagenomes</taxon>
        <taxon>ecological metagenomes</taxon>
    </lineage>
</organism>
<keyword evidence="1" id="KW-0812">Transmembrane</keyword>
<feature type="transmembrane region" description="Helical" evidence="1">
    <location>
        <begin position="75"/>
        <end position="95"/>
    </location>
</feature>
<gene>
    <name evidence="2" type="ORF">METZ01_LOCUS128969</name>
</gene>
<evidence type="ECO:0000256" key="1">
    <source>
        <dbReference type="SAM" id="Phobius"/>
    </source>
</evidence>
<sequence length="143" mass="14572">MRGVILIIAGRTGLGILFALAFSMVGVGAGVFVYVASGAVSKTTLEAMLFIGAGLGAGLGASLAWLQLEGNARSILILTTLVALLMGVGGAWAGYEYGANREIECCATSEVGTFSYAAFGATFAANAAVLFLGIAREIITRTR</sequence>
<name>A0A381YGK3_9ZZZZ</name>
<feature type="transmembrane region" description="Helical" evidence="1">
    <location>
        <begin position="115"/>
        <end position="135"/>
    </location>
</feature>
<keyword evidence="1" id="KW-1133">Transmembrane helix</keyword>
<proteinExistence type="predicted"/>
<dbReference type="AlphaFoldDB" id="A0A381YGK3"/>
<reference evidence="2" key="1">
    <citation type="submission" date="2018-05" db="EMBL/GenBank/DDBJ databases">
        <authorList>
            <person name="Lanie J.A."/>
            <person name="Ng W.-L."/>
            <person name="Kazmierczak K.M."/>
            <person name="Andrzejewski T.M."/>
            <person name="Davidsen T.M."/>
            <person name="Wayne K.J."/>
            <person name="Tettelin H."/>
            <person name="Glass J.I."/>
            <person name="Rusch D."/>
            <person name="Podicherti R."/>
            <person name="Tsui H.-C.T."/>
            <person name="Winkler M.E."/>
        </authorList>
    </citation>
    <scope>NUCLEOTIDE SEQUENCE</scope>
</reference>
<dbReference type="EMBL" id="UINC01018180">
    <property type="protein sequence ID" value="SVA76115.1"/>
    <property type="molecule type" value="Genomic_DNA"/>
</dbReference>
<keyword evidence="1" id="KW-0472">Membrane</keyword>